<dbReference type="Gene3D" id="1.10.287.1260">
    <property type="match status" value="1"/>
</dbReference>
<evidence type="ECO:0000313" key="9">
    <source>
        <dbReference type="EMBL" id="PSK91670.1"/>
    </source>
</evidence>
<comment type="caution">
    <text evidence="9">The sequence shown here is derived from an EMBL/GenBank/DDBJ whole genome shotgun (WGS) entry which is preliminary data.</text>
</comment>
<proteinExistence type="inferred from homology"/>
<evidence type="ECO:0000259" key="8">
    <source>
        <dbReference type="Pfam" id="PF00924"/>
    </source>
</evidence>
<comment type="subcellular location">
    <subcellularLocation>
        <location evidence="1">Cell membrane</location>
        <topology evidence="1">Multi-pass membrane protein</topology>
    </subcellularLocation>
</comment>
<evidence type="ECO:0000256" key="7">
    <source>
        <dbReference type="SAM" id="Phobius"/>
    </source>
</evidence>
<keyword evidence="3" id="KW-1003">Cell membrane</keyword>
<keyword evidence="5 7" id="KW-1133">Transmembrane helix</keyword>
<keyword evidence="10" id="KW-1185">Reference proteome</keyword>
<gene>
    <name evidence="9" type="ORF">B0I18_105255</name>
</gene>
<evidence type="ECO:0000256" key="2">
    <source>
        <dbReference type="ARBA" id="ARBA00008017"/>
    </source>
</evidence>
<dbReference type="InterPro" id="IPR023408">
    <property type="entry name" value="MscS_beta-dom_sf"/>
</dbReference>
<evidence type="ECO:0000313" key="10">
    <source>
        <dbReference type="Proteomes" id="UP000240572"/>
    </source>
</evidence>
<dbReference type="Gene3D" id="3.30.70.100">
    <property type="match status" value="1"/>
</dbReference>
<evidence type="ECO:0000256" key="3">
    <source>
        <dbReference type="ARBA" id="ARBA00022475"/>
    </source>
</evidence>
<dbReference type="SUPFAM" id="SSF82689">
    <property type="entry name" value="Mechanosensitive channel protein MscS (YggB), C-terminal domain"/>
    <property type="match status" value="1"/>
</dbReference>
<feature type="transmembrane region" description="Helical" evidence="7">
    <location>
        <begin position="58"/>
        <end position="79"/>
    </location>
</feature>
<reference evidence="9 10" key="1">
    <citation type="submission" date="2018-03" db="EMBL/GenBank/DDBJ databases">
        <title>Genomic Encyclopedia of Type Strains, Phase III (KMG-III): the genomes of soil and plant-associated and newly described type strains.</title>
        <authorList>
            <person name="Whitman W."/>
        </authorList>
    </citation>
    <scope>NUCLEOTIDE SEQUENCE [LARGE SCALE GENOMIC DNA]</scope>
    <source>
        <strain evidence="9 10">CGMCC 1.12700</strain>
    </source>
</reference>
<organism evidence="9 10">
    <name type="scientific">Taibaiella chishuiensis</name>
    <dbReference type="NCBI Taxonomy" id="1434707"/>
    <lineage>
        <taxon>Bacteria</taxon>
        <taxon>Pseudomonadati</taxon>
        <taxon>Bacteroidota</taxon>
        <taxon>Chitinophagia</taxon>
        <taxon>Chitinophagales</taxon>
        <taxon>Chitinophagaceae</taxon>
        <taxon>Taibaiella</taxon>
    </lineage>
</organism>
<dbReference type="PANTHER" id="PTHR30221">
    <property type="entry name" value="SMALL-CONDUCTANCE MECHANOSENSITIVE CHANNEL"/>
    <property type="match status" value="1"/>
</dbReference>
<dbReference type="EMBL" id="PYGD01000005">
    <property type="protein sequence ID" value="PSK91670.1"/>
    <property type="molecule type" value="Genomic_DNA"/>
</dbReference>
<dbReference type="Proteomes" id="UP000240572">
    <property type="component" value="Unassembled WGS sequence"/>
</dbReference>
<dbReference type="OrthoDB" id="9809206at2"/>
<dbReference type="InterPro" id="IPR045275">
    <property type="entry name" value="MscS_archaea/bacteria_type"/>
</dbReference>
<dbReference type="InterPro" id="IPR011014">
    <property type="entry name" value="MscS_channel_TM-2"/>
</dbReference>
<accession>A0A2P8D366</accession>
<dbReference type="InterPro" id="IPR011066">
    <property type="entry name" value="MscS_channel_C_sf"/>
</dbReference>
<dbReference type="PANTHER" id="PTHR30221:SF1">
    <property type="entry name" value="SMALL-CONDUCTANCE MECHANOSENSITIVE CHANNEL"/>
    <property type="match status" value="1"/>
</dbReference>
<dbReference type="InterPro" id="IPR006686">
    <property type="entry name" value="MscS_channel_CS"/>
</dbReference>
<protein>
    <submittedName>
        <fullName evidence="9">Small conductance mechanosensitive channel</fullName>
    </submittedName>
</protein>
<evidence type="ECO:0000256" key="6">
    <source>
        <dbReference type="ARBA" id="ARBA00023136"/>
    </source>
</evidence>
<dbReference type="SUPFAM" id="SSF50182">
    <property type="entry name" value="Sm-like ribonucleoproteins"/>
    <property type="match status" value="1"/>
</dbReference>
<keyword evidence="6 7" id="KW-0472">Membrane</keyword>
<dbReference type="GO" id="GO:0005886">
    <property type="term" value="C:plasma membrane"/>
    <property type="evidence" value="ECO:0007669"/>
    <property type="project" value="UniProtKB-SubCell"/>
</dbReference>
<dbReference type="Gene3D" id="2.30.30.60">
    <property type="match status" value="1"/>
</dbReference>
<dbReference type="GO" id="GO:0008381">
    <property type="term" value="F:mechanosensitive monoatomic ion channel activity"/>
    <property type="evidence" value="ECO:0007669"/>
    <property type="project" value="InterPro"/>
</dbReference>
<dbReference type="SUPFAM" id="SSF82861">
    <property type="entry name" value="Mechanosensitive channel protein MscS (YggB), transmembrane region"/>
    <property type="match status" value="1"/>
</dbReference>
<comment type="similarity">
    <text evidence="2">Belongs to the MscS (TC 1.A.23) family.</text>
</comment>
<dbReference type="InterPro" id="IPR006685">
    <property type="entry name" value="MscS_channel_2nd"/>
</dbReference>
<name>A0A2P8D366_9BACT</name>
<sequence>MNLELWYDKLYAWVMHYGPRMLVGALVLVAGFWLIGLLSRSMSRRISKHNVNPSVRPFLISLLSTVLRVLLILAVMQIVGIPITLFTALVAAMGVAAGLALSGTLQNFASGILILLLKPFEVGDNIVAQGFEGTVTSIQIFYTIVTTFDNRTVILPNSKLSNEVIVNISRVGDRRLDINLKFPNSADFSKVKAIIEETIDQAEGTLGEPKKRIGIGELQGDSYMVHINVWVNAHGFQDVKLLLQERLLERLKQARLL</sequence>
<dbReference type="RefSeq" id="WP_106523562.1">
    <property type="nucleotide sequence ID" value="NZ_PYGD01000005.1"/>
</dbReference>
<dbReference type="InterPro" id="IPR010920">
    <property type="entry name" value="LSM_dom_sf"/>
</dbReference>
<evidence type="ECO:0000256" key="4">
    <source>
        <dbReference type="ARBA" id="ARBA00022692"/>
    </source>
</evidence>
<evidence type="ECO:0000256" key="5">
    <source>
        <dbReference type="ARBA" id="ARBA00022989"/>
    </source>
</evidence>
<keyword evidence="4 7" id="KW-0812">Transmembrane</keyword>
<dbReference type="PROSITE" id="PS01246">
    <property type="entry name" value="UPF0003"/>
    <property type="match status" value="1"/>
</dbReference>
<evidence type="ECO:0000256" key="1">
    <source>
        <dbReference type="ARBA" id="ARBA00004651"/>
    </source>
</evidence>
<feature type="domain" description="Mechanosensitive ion channel MscS" evidence="8">
    <location>
        <begin position="104"/>
        <end position="170"/>
    </location>
</feature>
<feature type="transmembrane region" description="Helical" evidence="7">
    <location>
        <begin position="20"/>
        <end position="38"/>
    </location>
</feature>
<dbReference type="Pfam" id="PF00924">
    <property type="entry name" value="MS_channel_2nd"/>
    <property type="match status" value="1"/>
</dbReference>
<dbReference type="AlphaFoldDB" id="A0A2P8D366"/>